<evidence type="ECO:0000256" key="10">
    <source>
        <dbReference type="ARBA" id="ARBA00023125"/>
    </source>
</evidence>
<dbReference type="InterPro" id="IPR019975">
    <property type="entry name" value="aCPSF1"/>
</dbReference>
<evidence type="ECO:0000259" key="13">
    <source>
        <dbReference type="SMART" id="SM00849"/>
    </source>
</evidence>
<dbReference type="Pfam" id="PF17214">
    <property type="entry name" value="KH_TffA"/>
    <property type="match status" value="1"/>
</dbReference>
<dbReference type="Gene3D" id="3.30.300.20">
    <property type="match status" value="1"/>
</dbReference>
<gene>
    <name evidence="12" type="primary">fttA</name>
    <name evidence="15" type="ordered locus">Cmaq_0455</name>
</gene>
<name>A8MBV7_CALMQ</name>
<comment type="function">
    <text evidence="12">Terminates transcription on the whole genome. Termination is linked to FttA-mediated RNA cleavage and does not require NTP hydrolysis. Cleaves endonucleolytically at the RNA exit channel of RNA polymerase (RNAP); the 5'-3' exonuclease activity of this protein degrades the nascent RNA released from RNAP.</text>
</comment>
<dbReference type="InterPro" id="IPR011108">
    <property type="entry name" value="RMMBL"/>
</dbReference>
<dbReference type="AlphaFoldDB" id="A8MBV7"/>
<keyword evidence="1 12" id="KW-0806">Transcription termination</keyword>
<sequence>MALRPDIEEKIIKMLPEEAKVTRIEFEGPHVSIYSLNPGYIMSNSELIKMLAKELKKHIIIKGDEKARAPKEEVEKVIRKMITDGGNEVDKIYFNDQLGDVYIFLRKPQVIKGLDKAILSQTGWRPVIVTTALDMSKGLPRDDIDAVNNVDMLMSKERAEFLKSIGLRIHRLPVYKNEYVKVTCLGACFEVGRSALLIETSESRVLLDAGVKPSGGMDEAPFFDVIDVDNLDAVVISHAHLDHIGMLPYLYKYGYKGPVYMTEPTKYLMEILLTDYIDLSSERGYSYYGLSELASSLYHSVTVDYGDVTDISPDIKLTLYDAGHEIGSALSHLHIGNGLYNIVYTGDFKYGPSRLLNPAHSIFKRVELLIMESTYGGKDDVQKPREEAEAELIQLVGKTLENGGKVLIPVFSTGRAQEILFLLNDSMQAGKLTKAPIYVDGMVLQTLNVHLMFPDYLNNNVKELIYDGVNPFISEYVKPVERARNPDKRQEQVMDILQGPPSIILAPHGMLSGGPAMDYFVHMADDAKNSLIFVSYQGEGTLGRRLIQGERKVNLKYYDQDITVNVNMNVFHEPGFSGHSDRKQLMNYVGRIEPKPHKVMLVHGEPSKLMNLALSIELKYKIDTVMLNHLESIRLV</sequence>
<reference evidence="15 16" key="1">
    <citation type="submission" date="2007-10" db="EMBL/GenBank/DDBJ databases">
        <title>Complete sequence of Caldivirga maquilingensis IC-167.</title>
        <authorList>
            <consortium name="US DOE Joint Genome Institute"/>
            <person name="Copeland A."/>
            <person name="Lucas S."/>
            <person name="Lapidus A."/>
            <person name="Barry K."/>
            <person name="Glavina del Rio T."/>
            <person name="Dalin E."/>
            <person name="Tice H."/>
            <person name="Pitluck S."/>
            <person name="Saunders E."/>
            <person name="Brettin T."/>
            <person name="Bruce D."/>
            <person name="Detter J.C."/>
            <person name="Han C."/>
            <person name="Schmutz J."/>
            <person name="Larimer F."/>
            <person name="Land M."/>
            <person name="Hauser L."/>
            <person name="Kyrpides N."/>
            <person name="Ivanova N."/>
            <person name="Biddle J.F."/>
            <person name="Zhang Z."/>
            <person name="Fitz-Gibbon S.T."/>
            <person name="Lowe T.M."/>
            <person name="Saltikov C."/>
            <person name="House C.H."/>
            <person name="Richardson P."/>
        </authorList>
    </citation>
    <scope>NUCLEOTIDE SEQUENCE [LARGE SCALE GENOMIC DNA]</scope>
    <source>
        <strain evidence="16">ATCC 700844 / DSM 13496 / JCM 10307 / IC-167</strain>
    </source>
</reference>
<dbReference type="InterPro" id="IPR001279">
    <property type="entry name" value="Metallo-B-lactamas"/>
</dbReference>
<dbReference type="Gene3D" id="3.60.15.10">
    <property type="entry name" value="Ribonuclease Z/Hydroxyacylglutathione hydrolase-like"/>
    <property type="match status" value="1"/>
</dbReference>
<evidence type="ECO:0000256" key="1">
    <source>
        <dbReference type="ARBA" id="ARBA00022472"/>
    </source>
</evidence>
<keyword evidence="7 12" id="KW-0269">Exonuclease</keyword>
<evidence type="ECO:0000256" key="4">
    <source>
        <dbReference type="ARBA" id="ARBA00022759"/>
    </source>
</evidence>
<keyword evidence="16" id="KW-1185">Reference proteome</keyword>
<feature type="binding site" evidence="12">
    <location>
        <position position="324"/>
    </location>
    <ligand>
        <name>Zn(2+)</name>
        <dbReference type="ChEBI" id="CHEBI:29105"/>
        <label>1</label>
    </ligand>
</feature>
<feature type="binding site" evidence="12">
    <location>
        <position position="347"/>
    </location>
    <ligand>
        <name>Zn(2+)</name>
        <dbReference type="ChEBI" id="CHEBI:29105"/>
        <label>1</label>
    </ligand>
</feature>
<feature type="binding site" evidence="12">
    <location>
        <position position="240"/>
    </location>
    <ligand>
        <name>Zn(2+)</name>
        <dbReference type="ChEBI" id="CHEBI:29105"/>
        <label>1</label>
    </ligand>
</feature>
<dbReference type="Pfam" id="PF07521">
    <property type="entry name" value="RMMBL"/>
    <property type="match status" value="1"/>
</dbReference>
<dbReference type="GO" id="GO:0004532">
    <property type="term" value="F:RNA exonuclease activity"/>
    <property type="evidence" value="ECO:0007669"/>
    <property type="project" value="UniProtKB-UniRule"/>
</dbReference>
<evidence type="ECO:0000256" key="5">
    <source>
        <dbReference type="ARBA" id="ARBA00022801"/>
    </source>
</evidence>
<feature type="region of interest" description="KHa" evidence="12">
    <location>
        <begin position="1"/>
        <end position="68"/>
    </location>
</feature>
<dbReference type="OrthoDB" id="7155at2157"/>
<dbReference type="SMART" id="SM01027">
    <property type="entry name" value="Beta-Casp"/>
    <property type="match status" value="1"/>
</dbReference>
<dbReference type="SMART" id="SM00849">
    <property type="entry name" value="Lactamase_B"/>
    <property type="match status" value="1"/>
</dbReference>
<dbReference type="Pfam" id="PF10996">
    <property type="entry name" value="Beta-Casp"/>
    <property type="match status" value="1"/>
</dbReference>
<keyword evidence="6 12" id="KW-0862">Zinc</keyword>
<keyword evidence="11" id="KW-0804">Transcription</keyword>
<keyword evidence="10 12" id="KW-0238">DNA-binding</keyword>
<dbReference type="RefSeq" id="WP_012185520.1">
    <property type="nucleotide sequence ID" value="NC_009954.1"/>
</dbReference>
<evidence type="ECO:0000313" key="15">
    <source>
        <dbReference type="EMBL" id="ABW01300.1"/>
    </source>
</evidence>
<keyword evidence="3 12" id="KW-0479">Metal-binding</keyword>
<dbReference type="KEGG" id="cma:Cmaq_0455"/>
<feature type="domain" description="Beta-Casp" evidence="14">
    <location>
        <begin position="416"/>
        <end position="546"/>
    </location>
</feature>
<evidence type="ECO:0000256" key="2">
    <source>
        <dbReference type="ARBA" id="ARBA00022722"/>
    </source>
</evidence>
<dbReference type="EMBL" id="CP000852">
    <property type="protein sequence ID" value="ABW01300.1"/>
    <property type="molecule type" value="Genomic_DNA"/>
</dbReference>
<dbReference type="InterPro" id="IPR033769">
    <property type="entry name" value="TffA_KH"/>
</dbReference>
<accession>A8MBV7</accession>
<dbReference type="InterPro" id="IPR050698">
    <property type="entry name" value="MBL"/>
</dbReference>
<dbReference type="CDD" id="cd16295">
    <property type="entry name" value="TTHA0252-CPSF-like_MBL-fold"/>
    <property type="match status" value="1"/>
</dbReference>
<keyword evidence="5 12" id="KW-0378">Hydrolase</keyword>
<feature type="binding site" evidence="12">
    <location>
        <position position="242"/>
    </location>
    <ligand>
        <name>Zn(2+)</name>
        <dbReference type="ChEBI" id="CHEBI:29105"/>
        <label>2</label>
    </ligand>
</feature>
<evidence type="ECO:0000256" key="3">
    <source>
        <dbReference type="ARBA" id="ARBA00022723"/>
    </source>
</evidence>
<feature type="binding site" evidence="12">
    <location>
        <position position="238"/>
    </location>
    <ligand>
        <name>Zn(2+)</name>
        <dbReference type="ChEBI" id="CHEBI:29105"/>
        <label>1</label>
    </ligand>
</feature>
<evidence type="ECO:0000259" key="14">
    <source>
        <dbReference type="SMART" id="SM01027"/>
    </source>
</evidence>
<evidence type="ECO:0000256" key="7">
    <source>
        <dbReference type="ARBA" id="ARBA00022839"/>
    </source>
</evidence>
<dbReference type="Proteomes" id="UP000001137">
    <property type="component" value="Chromosome"/>
</dbReference>
<dbReference type="InterPro" id="IPR022712">
    <property type="entry name" value="Beta_Casp"/>
</dbReference>
<dbReference type="InterPro" id="IPR036866">
    <property type="entry name" value="RibonucZ/Hydroxyglut_hydro"/>
</dbReference>
<comment type="cofactor">
    <cofactor evidence="12">
        <name>Zn(2+)</name>
        <dbReference type="ChEBI" id="CHEBI:29105"/>
    </cofactor>
    <text evidence="12">Binds 2 Zn(2+) ions, which are required for nuclease activity.</text>
</comment>
<comment type="subunit">
    <text evidence="12">Homodimer. Interacts with RNA polymerase (RNAP), interacts with the Spt4-Spt5 complex.</text>
</comment>
<dbReference type="GO" id="GO:0004521">
    <property type="term" value="F:RNA endonuclease activity"/>
    <property type="evidence" value="ECO:0007669"/>
    <property type="project" value="UniProtKB-UniRule"/>
</dbReference>
<comment type="caution">
    <text evidence="12">Lacks conserved residue(s) required for the propagation of feature annotation.</text>
</comment>
<keyword evidence="9 12" id="KW-0805">Transcription regulation</keyword>
<dbReference type="PANTHER" id="PTHR11203:SF51">
    <property type="entry name" value="CLEAVAGE AND POLYADENYLATION SPECIFICITY FACTOR"/>
    <property type="match status" value="1"/>
</dbReference>
<dbReference type="GeneID" id="5708525"/>
<keyword evidence="8 12" id="KW-0694">RNA-binding</keyword>
<keyword evidence="4 12" id="KW-0255">Endonuclease</keyword>
<dbReference type="NCBIfam" id="TIGR03675">
    <property type="entry name" value="arCOG00543"/>
    <property type="match status" value="1"/>
</dbReference>
<dbReference type="CDD" id="cd22532">
    <property type="entry name" value="KH-II_CPSF_arch_rpt1"/>
    <property type="match status" value="1"/>
</dbReference>
<dbReference type="GO" id="GO:0006353">
    <property type="term" value="P:DNA-templated transcription termination"/>
    <property type="evidence" value="ECO:0007669"/>
    <property type="project" value="UniProtKB-UniRule"/>
</dbReference>
<dbReference type="HOGENOM" id="CLU_009673_5_1_2"/>
<protein>
    <recommendedName>
        <fullName evidence="12">Transcription termination factor FttA</fullName>
        <ecNumber evidence="12">3.1.-.-</ecNumber>
    </recommendedName>
</protein>
<dbReference type="eggNOG" id="arCOG00543">
    <property type="taxonomic scope" value="Archaea"/>
</dbReference>
<evidence type="ECO:0000256" key="12">
    <source>
        <dbReference type="HAMAP-Rule" id="MF_00870"/>
    </source>
</evidence>
<feature type="domain" description="Metallo-beta-lactamase" evidence="13">
    <location>
        <begin position="192"/>
        <end position="400"/>
    </location>
</feature>
<dbReference type="PANTHER" id="PTHR11203">
    <property type="entry name" value="CLEAVAGE AND POLYADENYLATION SPECIFICITY FACTOR FAMILY MEMBER"/>
    <property type="match status" value="1"/>
</dbReference>
<feature type="binding site" evidence="12">
    <location>
        <position position="347"/>
    </location>
    <ligand>
        <name>Zn(2+)</name>
        <dbReference type="ChEBI" id="CHEBI:29105"/>
        <label>2</label>
    </ligand>
</feature>
<dbReference type="GO" id="GO:0008270">
    <property type="term" value="F:zinc ion binding"/>
    <property type="evidence" value="ECO:0007669"/>
    <property type="project" value="UniProtKB-UniRule"/>
</dbReference>
<dbReference type="SUPFAM" id="SSF56281">
    <property type="entry name" value="Metallo-hydrolase/oxidoreductase"/>
    <property type="match status" value="1"/>
</dbReference>
<proteinExistence type="inferred from homology"/>
<dbReference type="GO" id="GO:0003723">
    <property type="term" value="F:RNA binding"/>
    <property type="evidence" value="ECO:0007669"/>
    <property type="project" value="UniProtKB-UniRule"/>
</dbReference>
<dbReference type="GO" id="GO:0003677">
    <property type="term" value="F:DNA binding"/>
    <property type="evidence" value="ECO:0007669"/>
    <property type="project" value="UniProtKB-KW"/>
</dbReference>
<dbReference type="Gene3D" id="3.30.300.230">
    <property type="match status" value="1"/>
</dbReference>
<dbReference type="EC" id="3.1.-.-" evidence="12"/>
<dbReference type="HAMAP" id="MF_00870">
    <property type="entry name" value="FttA"/>
    <property type="match status" value="1"/>
</dbReference>
<feature type="binding site" evidence="12">
    <location>
        <position position="603"/>
    </location>
    <ligand>
        <name>Zn(2+)</name>
        <dbReference type="ChEBI" id="CHEBI:29105"/>
        <label>2</label>
    </ligand>
</feature>
<evidence type="ECO:0000256" key="8">
    <source>
        <dbReference type="ARBA" id="ARBA00022884"/>
    </source>
</evidence>
<dbReference type="Gene3D" id="3.40.50.10890">
    <property type="match status" value="1"/>
</dbReference>
<evidence type="ECO:0000256" key="9">
    <source>
        <dbReference type="ARBA" id="ARBA00023015"/>
    </source>
</evidence>
<keyword evidence="2 12" id="KW-0540">Nuclease</keyword>
<dbReference type="InterPro" id="IPR015946">
    <property type="entry name" value="KH_dom-like_a/b"/>
</dbReference>
<evidence type="ECO:0000256" key="6">
    <source>
        <dbReference type="ARBA" id="ARBA00022833"/>
    </source>
</evidence>
<feature type="binding site" evidence="12">
    <location>
        <position position="243"/>
    </location>
    <ligand>
        <name>Zn(2+)</name>
        <dbReference type="ChEBI" id="CHEBI:29105"/>
        <label>2</label>
    </ligand>
</feature>
<dbReference type="Pfam" id="PF00753">
    <property type="entry name" value="Lactamase_B"/>
    <property type="match status" value="1"/>
</dbReference>
<feature type="region of interest" description="Metallo-beta-lactamase C-terminus" evidence="12">
    <location>
        <begin position="578"/>
        <end position="636"/>
    </location>
</feature>
<evidence type="ECO:0000313" key="16">
    <source>
        <dbReference type="Proteomes" id="UP000001137"/>
    </source>
</evidence>
<comment type="similarity">
    <text evidence="12">Belongs to the metallo-beta-lactamase superfamily. RNA-metabolizing metallo-beta-lactamase-like family. FttA subfamily.</text>
</comment>
<evidence type="ECO:0000256" key="11">
    <source>
        <dbReference type="ARBA" id="ARBA00023163"/>
    </source>
</evidence>
<organism evidence="15 16">
    <name type="scientific">Caldivirga maquilingensis (strain ATCC 700844 / DSM 13496 / JCM 10307 / IC-167)</name>
    <dbReference type="NCBI Taxonomy" id="397948"/>
    <lineage>
        <taxon>Archaea</taxon>
        <taxon>Thermoproteota</taxon>
        <taxon>Thermoprotei</taxon>
        <taxon>Thermoproteales</taxon>
        <taxon>Thermoproteaceae</taxon>
        <taxon>Caldivirga</taxon>
    </lineage>
</organism>